<evidence type="ECO:0000259" key="5">
    <source>
        <dbReference type="PROSITE" id="PS50897"/>
    </source>
</evidence>
<dbReference type="InterPro" id="IPR051350">
    <property type="entry name" value="WD_repeat-ST_regulator"/>
</dbReference>
<dbReference type="VEuPathDB" id="FungiDB:SMAC_04484"/>
<dbReference type="InterPro" id="IPR015943">
    <property type="entry name" value="WD40/YVTN_repeat-like_dom_sf"/>
</dbReference>
<evidence type="ECO:0000256" key="3">
    <source>
        <dbReference type="PROSITE-ProRule" id="PRU00221"/>
    </source>
</evidence>
<evidence type="ECO:0000313" key="7">
    <source>
        <dbReference type="Proteomes" id="UP000433876"/>
    </source>
</evidence>
<feature type="region of interest" description="Disordered" evidence="4">
    <location>
        <begin position="167"/>
        <end position="186"/>
    </location>
</feature>
<dbReference type="GO" id="GO:0034657">
    <property type="term" value="C:GID complex"/>
    <property type="evidence" value="ECO:0007669"/>
    <property type="project" value="TreeGrafter"/>
</dbReference>
<feature type="repeat" description="WD" evidence="3">
    <location>
        <begin position="735"/>
        <end position="767"/>
    </location>
</feature>
<evidence type="ECO:0000256" key="4">
    <source>
        <dbReference type="SAM" id="MobiDB-lite"/>
    </source>
</evidence>
<dbReference type="PROSITE" id="PS50897">
    <property type="entry name" value="CTLH"/>
    <property type="match status" value="1"/>
</dbReference>
<dbReference type="GO" id="GO:0043161">
    <property type="term" value="P:proteasome-mediated ubiquitin-dependent protein catabolic process"/>
    <property type="evidence" value="ECO:0007669"/>
    <property type="project" value="TreeGrafter"/>
</dbReference>
<dbReference type="PANTHER" id="PTHR22838:SF0">
    <property type="entry name" value="WD REPEAT-CONTAINING PROTEIN 26"/>
    <property type="match status" value="1"/>
</dbReference>
<dbReference type="SMART" id="SM00320">
    <property type="entry name" value="WD40"/>
    <property type="match status" value="7"/>
</dbReference>
<feature type="compositionally biased region" description="Low complexity" evidence="4">
    <location>
        <begin position="167"/>
        <end position="179"/>
    </location>
</feature>
<feature type="compositionally biased region" description="Pro residues" evidence="4">
    <location>
        <begin position="97"/>
        <end position="111"/>
    </location>
</feature>
<keyword evidence="1 3" id="KW-0853">WD repeat</keyword>
<dbReference type="SUPFAM" id="SSF50978">
    <property type="entry name" value="WD40 repeat-like"/>
    <property type="match status" value="1"/>
</dbReference>
<dbReference type="PROSITE" id="PS50082">
    <property type="entry name" value="WD_REPEATS_2"/>
    <property type="match status" value="1"/>
</dbReference>
<organism evidence="6 7">
    <name type="scientific">Sordaria macrospora</name>
    <dbReference type="NCBI Taxonomy" id="5147"/>
    <lineage>
        <taxon>Eukaryota</taxon>
        <taxon>Fungi</taxon>
        <taxon>Dikarya</taxon>
        <taxon>Ascomycota</taxon>
        <taxon>Pezizomycotina</taxon>
        <taxon>Sordariomycetes</taxon>
        <taxon>Sordariomycetidae</taxon>
        <taxon>Sordariales</taxon>
        <taxon>Sordariaceae</taxon>
        <taxon>Sordaria</taxon>
    </lineage>
</organism>
<accession>A0A8S9A2Z3</accession>
<dbReference type="Pfam" id="PF00400">
    <property type="entry name" value="WD40"/>
    <property type="match status" value="3"/>
</dbReference>
<evidence type="ECO:0000256" key="2">
    <source>
        <dbReference type="ARBA" id="ARBA00022737"/>
    </source>
</evidence>
<dbReference type="Pfam" id="PF23627">
    <property type="entry name" value="LisH_WDR26"/>
    <property type="match status" value="1"/>
</dbReference>
<feature type="region of interest" description="Disordered" evidence="4">
    <location>
        <begin position="55"/>
        <end position="135"/>
    </location>
</feature>
<name>A0A8S9A2Z3_SORMA</name>
<feature type="domain" description="CTLH" evidence="5">
    <location>
        <begin position="295"/>
        <end position="359"/>
    </location>
</feature>
<evidence type="ECO:0000313" key="6">
    <source>
        <dbReference type="EMBL" id="KAA8634552.1"/>
    </source>
</evidence>
<feature type="compositionally biased region" description="Polar residues" evidence="4">
    <location>
        <begin position="196"/>
        <end position="240"/>
    </location>
</feature>
<feature type="region of interest" description="Disordered" evidence="4">
    <location>
        <begin position="192"/>
        <end position="244"/>
    </location>
</feature>
<gene>
    <name evidence="6" type="ORF">SMACR_04484</name>
</gene>
<evidence type="ECO:0000256" key="1">
    <source>
        <dbReference type="ARBA" id="ARBA00022574"/>
    </source>
</evidence>
<dbReference type="CDD" id="cd00200">
    <property type="entry name" value="WD40"/>
    <property type="match status" value="1"/>
</dbReference>
<dbReference type="PANTHER" id="PTHR22838">
    <property type="entry name" value="WD REPEAT PROTEIN 26-RELATED"/>
    <property type="match status" value="1"/>
</dbReference>
<dbReference type="InterPro" id="IPR001680">
    <property type="entry name" value="WD40_rpt"/>
</dbReference>
<dbReference type="InterPro" id="IPR006595">
    <property type="entry name" value="CTLH_C"/>
</dbReference>
<protein>
    <recommendedName>
        <fullName evidence="5">CTLH domain-containing protein</fullName>
    </recommendedName>
</protein>
<sequence length="795" mass="88174">MPAPAAYKPLLPTTLSERQPGTFRLASIRPSSLLTILLTIQHRCGNGHRSRARYDFTVADRTPNQQVPIYPPDSDHPSNTPLPPASSSDTVESAPVSAPPFPAAPPQPPSVTPSVPTSLPPLYVPQGSHDRPHAYAPSQVLGRRQLSDLDESGQDEYSLASNISVSVTSSAATTTTYTSPRPLKRRRGIMSADIDGQNSSNGFGKSLSNGSRTETGFPTAVSNGNGSLKAAGSQNGSSWEANRPRQQLERYHGHNREQFTRLIIQAITEMGYNDAAEKLSQDSGYRLENPMVAAFRAAVLDGDWGKAEELLNNAHFAGTTNPGLRDGLILASGADRNMMKLWLRQQKYLELLERRETPRALMVLRTELTPLCGDQHQKLEFLSSLLMCTSADDLKDKAEWDGARGESRHTLLSELSKFVSPSVMLPEHRLAALLDQAQEIQISNCLYHSTLQTPSLYKDHVCDRNTFPAIAKYTLDEHNGNEVWQVRFSHDGTRLASCGMERLVVIYGLPDFKVIHKLDTGDEQRDSRGVGNISWSPDDKMLVTCGMDAKVWDTETGGLIRTMDQFNEPVSSCAWVNNQVLITGSFDKERSICSWNLGIADVFKTVWTKDHRTEDLALSPDRNWVVALDDQKRFHVYNYHTREQVYSHEMKDRGTSLCISQDSASLLVNTQVGTAILYDIPTKDVLHQYDQHKGGDFLIRTYLGGANEAFVLSGSEDGSIYIYHKTTGILVARLKGAHAPRCNSVSWNPLDPRMIASCGDDGLVKIWYPEWPDWDEDMDHSANNNGTVRNTLALQ</sequence>
<dbReference type="InterPro" id="IPR036322">
    <property type="entry name" value="WD40_repeat_dom_sf"/>
</dbReference>
<keyword evidence="2" id="KW-0677">Repeat</keyword>
<dbReference type="OMA" id="GHISGCV"/>
<comment type="caution">
    <text evidence="6">The sequence shown here is derived from an EMBL/GenBank/DDBJ whole genome shotgun (WGS) entry which is preliminary data.</text>
</comment>
<dbReference type="Proteomes" id="UP000433876">
    <property type="component" value="Unassembled WGS sequence"/>
</dbReference>
<dbReference type="EMBL" id="NMPR01000021">
    <property type="protein sequence ID" value="KAA8634552.1"/>
    <property type="molecule type" value="Genomic_DNA"/>
</dbReference>
<reference evidence="6 7" key="1">
    <citation type="submission" date="2017-07" db="EMBL/GenBank/DDBJ databases">
        <title>Genome sequence of the Sordaria macrospora wild type strain R19027.</title>
        <authorList>
            <person name="Nowrousian M."/>
            <person name="Teichert I."/>
            <person name="Kueck U."/>
        </authorList>
    </citation>
    <scope>NUCLEOTIDE SEQUENCE [LARGE SCALE GENOMIC DNA]</scope>
    <source>
        <strain evidence="6 7">R19027</strain>
        <tissue evidence="6">Mycelium</tissue>
    </source>
</reference>
<dbReference type="AlphaFoldDB" id="A0A8S9A2Z3"/>
<proteinExistence type="predicted"/>
<dbReference type="Gene3D" id="2.130.10.10">
    <property type="entry name" value="YVTN repeat-like/Quinoprotein amine dehydrogenase"/>
    <property type="match status" value="1"/>
</dbReference>